<evidence type="ECO:0000313" key="2">
    <source>
        <dbReference type="EMBL" id="MEZ4051481.1"/>
    </source>
</evidence>
<dbReference type="RefSeq" id="WP_045327296.1">
    <property type="nucleotide sequence ID" value="NZ_CBCYLN010000007.1"/>
</dbReference>
<sequence>MLKPIVIFLKQFLNDFIQDCLNDIYWYSVFIFAAFLSGMVAANIDDIKTVRNLILGIFITIFVIAFRFKDKG</sequence>
<dbReference type="EMBL" id="JAUEHC010000013">
    <property type="protein sequence ID" value="MEZ4051481.1"/>
    <property type="molecule type" value="Genomic_DNA"/>
</dbReference>
<evidence type="ECO:0000256" key="1">
    <source>
        <dbReference type="SAM" id="Phobius"/>
    </source>
</evidence>
<protein>
    <submittedName>
        <fullName evidence="2">Uncharacterized protein</fullName>
    </submittedName>
</protein>
<accession>A0ABV4JD41</accession>
<keyword evidence="1" id="KW-1133">Transmembrane helix</keyword>
<feature type="transmembrane region" description="Helical" evidence="1">
    <location>
        <begin position="24"/>
        <end position="42"/>
    </location>
</feature>
<proteinExistence type="predicted"/>
<evidence type="ECO:0000313" key="3">
    <source>
        <dbReference type="Proteomes" id="UP001567731"/>
    </source>
</evidence>
<organism evidence="2 3">
    <name type="scientific">Enterobacter rongchengensis</name>
    <dbReference type="NCBI Taxonomy" id="3030999"/>
    <lineage>
        <taxon>Bacteria</taxon>
        <taxon>Pseudomonadati</taxon>
        <taxon>Pseudomonadota</taxon>
        <taxon>Gammaproteobacteria</taxon>
        <taxon>Enterobacterales</taxon>
        <taxon>Enterobacteriaceae</taxon>
        <taxon>Enterobacter</taxon>
    </lineage>
</organism>
<dbReference type="Proteomes" id="UP001567731">
    <property type="component" value="Unassembled WGS sequence"/>
</dbReference>
<gene>
    <name evidence="2" type="ORF">QVM81_07820</name>
</gene>
<keyword evidence="1" id="KW-0812">Transmembrane</keyword>
<keyword evidence="3" id="KW-1185">Reference proteome</keyword>
<reference evidence="2 3" key="1">
    <citation type="submission" date="2023-06" db="EMBL/GenBank/DDBJ databases">
        <title>Genome characterization of Enterobacterales and Pseudomonas spp isolates with different phenotypes to cefepime-taniborbactam.</title>
        <authorList>
            <person name="Hernandez-Garcia M."/>
            <person name="Garcia-Castillo M."/>
            <person name="Ruiz-Garbajosa P."/>
            <person name="Canton R."/>
        </authorList>
    </citation>
    <scope>NUCLEOTIDE SEQUENCE [LARGE SCALE GENOMIC DNA]</scope>
    <source>
        <strain evidence="2 3">A003</strain>
    </source>
</reference>
<feature type="transmembrane region" description="Helical" evidence="1">
    <location>
        <begin position="49"/>
        <end position="68"/>
    </location>
</feature>
<keyword evidence="1" id="KW-0472">Membrane</keyword>
<comment type="caution">
    <text evidence="2">The sequence shown here is derived from an EMBL/GenBank/DDBJ whole genome shotgun (WGS) entry which is preliminary data.</text>
</comment>
<name>A0ABV4JD41_9ENTR</name>